<reference evidence="2 3" key="1">
    <citation type="submission" date="2024-06" db="EMBL/GenBank/DDBJ databases">
        <title>Genomic Encyclopedia of Type Strains, Phase IV (KMG-IV): sequencing the most valuable type-strain genomes for metagenomic binning, comparative biology and taxonomic classification.</title>
        <authorList>
            <person name="Goeker M."/>
        </authorList>
    </citation>
    <scope>NUCLEOTIDE SEQUENCE [LARGE SCALE GENOMIC DNA]</scope>
    <source>
        <strain evidence="2 3">DSM 26128</strain>
    </source>
</reference>
<dbReference type="EMBL" id="JBEPLW010000002">
    <property type="protein sequence ID" value="MET3574776.1"/>
    <property type="molecule type" value="Genomic_DNA"/>
</dbReference>
<accession>A0ABV2G933</accession>
<evidence type="ECO:0000313" key="3">
    <source>
        <dbReference type="Proteomes" id="UP001549099"/>
    </source>
</evidence>
<gene>
    <name evidence="2" type="ORF">ABID49_000658</name>
</gene>
<feature type="transmembrane region" description="Helical" evidence="1">
    <location>
        <begin position="15"/>
        <end position="33"/>
    </location>
</feature>
<keyword evidence="3" id="KW-1185">Reference proteome</keyword>
<name>A0ABV2G933_9BACL</name>
<proteinExistence type="predicted"/>
<keyword evidence="1" id="KW-0812">Transmembrane</keyword>
<keyword evidence="1" id="KW-1133">Transmembrane helix</keyword>
<comment type="caution">
    <text evidence="2">The sequence shown here is derived from an EMBL/GenBank/DDBJ whole genome shotgun (WGS) entry which is preliminary data.</text>
</comment>
<evidence type="ECO:0000313" key="2">
    <source>
        <dbReference type="EMBL" id="MET3574776.1"/>
    </source>
</evidence>
<dbReference type="Proteomes" id="UP001549099">
    <property type="component" value="Unassembled WGS sequence"/>
</dbReference>
<protein>
    <submittedName>
        <fullName evidence="2">Type II secretory pathway pseudopilin PulG</fullName>
    </submittedName>
</protein>
<keyword evidence="1" id="KW-0472">Membrane</keyword>
<organism evidence="2 3">
    <name type="scientific">Bhargavaea ullalensis</name>
    <dbReference type="NCBI Taxonomy" id="1265685"/>
    <lineage>
        <taxon>Bacteria</taxon>
        <taxon>Bacillati</taxon>
        <taxon>Bacillota</taxon>
        <taxon>Bacilli</taxon>
        <taxon>Bacillales</taxon>
        <taxon>Caryophanaceae</taxon>
        <taxon>Bhargavaea</taxon>
    </lineage>
</organism>
<evidence type="ECO:0000256" key="1">
    <source>
        <dbReference type="SAM" id="Phobius"/>
    </source>
</evidence>
<sequence length="103" mass="11278">MSGLKDERGYSWPESMLSLLIVSIIWLTLVPAADKMTLRLDERRLAAQAAAAASDAVDAHVAYGEHEGTLLIDGTHFDWRMEGEGICVAYRSLSGWQSLCIAP</sequence>